<dbReference type="GO" id="GO:0008270">
    <property type="term" value="F:zinc ion binding"/>
    <property type="evidence" value="ECO:0007669"/>
    <property type="project" value="TreeGrafter"/>
</dbReference>
<evidence type="ECO:0000256" key="1">
    <source>
        <dbReference type="ARBA" id="ARBA00004170"/>
    </source>
</evidence>
<keyword evidence="7" id="KW-0812">Transmembrane</keyword>
<dbReference type="GO" id="GO:0016020">
    <property type="term" value="C:membrane"/>
    <property type="evidence" value="ECO:0007669"/>
    <property type="project" value="UniProtKB-SubCell"/>
</dbReference>
<comment type="similarity">
    <text evidence="2">Belongs to the CDIP1/LITAF family.</text>
</comment>
<keyword evidence="4" id="KW-0862">Zinc</keyword>
<feature type="transmembrane region" description="Helical" evidence="7">
    <location>
        <begin position="72"/>
        <end position="94"/>
    </location>
</feature>
<evidence type="ECO:0000256" key="3">
    <source>
        <dbReference type="ARBA" id="ARBA00022723"/>
    </source>
</evidence>
<evidence type="ECO:0000256" key="4">
    <source>
        <dbReference type="ARBA" id="ARBA00022833"/>
    </source>
</evidence>
<gene>
    <name evidence="9" type="ORF">BSTOLATCC_MIC46559</name>
</gene>
<keyword evidence="10" id="KW-1185">Reference proteome</keyword>
<proteinExistence type="inferred from homology"/>
<dbReference type="PANTHER" id="PTHR23292:SF6">
    <property type="entry name" value="FI16602P1-RELATED"/>
    <property type="match status" value="1"/>
</dbReference>
<evidence type="ECO:0000256" key="7">
    <source>
        <dbReference type="SAM" id="Phobius"/>
    </source>
</evidence>
<evidence type="ECO:0000256" key="6">
    <source>
        <dbReference type="SAM" id="MobiDB-lite"/>
    </source>
</evidence>
<evidence type="ECO:0000256" key="2">
    <source>
        <dbReference type="ARBA" id="ARBA00005975"/>
    </source>
</evidence>
<keyword evidence="5 7" id="KW-0472">Membrane</keyword>
<feature type="compositionally biased region" description="Basic and acidic residues" evidence="6">
    <location>
        <begin position="16"/>
        <end position="31"/>
    </location>
</feature>
<dbReference type="SMART" id="SM00714">
    <property type="entry name" value="LITAF"/>
    <property type="match status" value="1"/>
</dbReference>
<evidence type="ECO:0000259" key="8">
    <source>
        <dbReference type="PROSITE" id="PS51837"/>
    </source>
</evidence>
<feature type="region of interest" description="Disordered" evidence="6">
    <location>
        <begin position="1"/>
        <end position="31"/>
    </location>
</feature>
<dbReference type="InterPro" id="IPR037519">
    <property type="entry name" value="LITAF_fam"/>
</dbReference>
<dbReference type="InterPro" id="IPR006629">
    <property type="entry name" value="LITAF"/>
</dbReference>
<dbReference type="AlphaFoldDB" id="A0AAU9JRE6"/>
<evidence type="ECO:0000313" key="10">
    <source>
        <dbReference type="Proteomes" id="UP001162131"/>
    </source>
</evidence>
<keyword evidence="7" id="KW-1133">Transmembrane helix</keyword>
<dbReference type="EMBL" id="CAJZBQ010000046">
    <property type="protein sequence ID" value="CAG9328562.1"/>
    <property type="molecule type" value="Genomic_DNA"/>
</dbReference>
<comment type="caution">
    <text evidence="9">The sequence shown here is derived from an EMBL/GenBank/DDBJ whole genome shotgun (WGS) entry which is preliminary data.</text>
</comment>
<dbReference type="PROSITE" id="PS51837">
    <property type="entry name" value="LITAF"/>
    <property type="match status" value="1"/>
</dbReference>
<feature type="domain" description="LITAF" evidence="8">
    <location>
        <begin position="32"/>
        <end position="116"/>
    </location>
</feature>
<evidence type="ECO:0000256" key="5">
    <source>
        <dbReference type="ARBA" id="ARBA00023136"/>
    </source>
</evidence>
<evidence type="ECO:0000313" key="9">
    <source>
        <dbReference type="EMBL" id="CAG9328562.1"/>
    </source>
</evidence>
<comment type="subcellular location">
    <subcellularLocation>
        <location evidence="1">Membrane</location>
        <topology evidence="1">Peripheral membrane protein</topology>
    </subcellularLocation>
</comment>
<name>A0AAU9JRE6_9CILI</name>
<keyword evidence="3" id="KW-0479">Metal-binding</keyword>
<protein>
    <recommendedName>
        <fullName evidence="8">LITAF domain-containing protein</fullName>
    </recommendedName>
</protein>
<dbReference type="PANTHER" id="PTHR23292">
    <property type="entry name" value="LIPOPOLYSACCHARIDE-INDUCED TUMOR NECROSIS FACTOR-ALPHA FACTOR"/>
    <property type="match status" value="1"/>
</dbReference>
<dbReference type="Proteomes" id="UP001162131">
    <property type="component" value="Unassembled WGS sequence"/>
</dbReference>
<organism evidence="9 10">
    <name type="scientific">Blepharisma stoltei</name>
    <dbReference type="NCBI Taxonomy" id="1481888"/>
    <lineage>
        <taxon>Eukaryota</taxon>
        <taxon>Sar</taxon>
        <taxon>Alveolata</taxon>
        <taxon>Ciliophora</taxon>
        <taxon>Postciliodesmatophora</taxon>
        <taxon>Heterotrichea</taxon>
        <taxon>Heterotrichida</taxon>
        <taxon>Blepharismidae</taxon>
        <taxon>Blepharisma</taxon>
    </lineage>
</organism>
<reference evidence="9" key="1">
    <citation type="submission" date="2021-09" db="EMBL/GenBank/DDBJ databases">
        <authorList>
            <consortium name="AG Swart"/>
            <person name="Singh M."/>
            <person name="Singh A."/>
            <person name="Seah K."/>
            <person name="Emmerich C."/>
        </authorList>
    </citation>
    <scope>NUCLEOTIDE SEQUENCE</scope>
    <source>
        <strain evidence="9">ATCC30299</strain>
    </source>
</reference>
<sequence>MSKPEEEPFIEPENADNAKEAKDQPSQALKDEKGLSFYGVYHPEKQSKSESLLCPECHKQTWSRVESRPGKLTYGCCCYLCLIGWCLCLCYVPFCIKRCKDTYHFCANCNAPLSIN</sequence>
<dbReference type="Pfam" id="PF10601">
    <property type="entry name" value="zf-LITAF-like"/>
    <property type="match status" value="1"/>
</dbReference>
<accession>A0AAU9JRE6</accession>